<gene>
    <name evidence="1" type="ORF">AVEN_146871_1</name>
</gene>
<reference evidence="1 2" key="1">
    <citation type="journal article" date="2019" name="Sci. Rep.">
        <title>Orb-weaving spider Araneus ventricosus genome elucidates the spidroin gene catalogue.</title>
        <authorList>
            <person name="Kono N."/>
            <person name="Nakamura H."/>
            <person name="Ohtoshi R."/>
            <person name="Moran D.A.P."/>
            <person name="Shinohara A."/>
            <person name="Yoshida Y."/>
            <person name="Fujiwara M."/>
            <person name="Mori M."/>
            <person name="Tomita M."/>
            <person name="Arakawa K."/>
        </authorList>
    </citation>
    <scope>NUCLEOTIDE SEQUENCE [LARGE SCALE GENOMIC DNA]</scope>
</reference>
<sequence>MRPPLGTVWPTALPANLGINHINTQDELHQKQWQHREANGPKDNNYLLRVDFLLAKGKSIVETIADKGLVRAAIAYRGSQVQSSISLNKRGSVHNNSNLGEEIWRGRSELRCHPPRHLTVVRSKVALELHQNGTLIQN</sequence>
<proteinExistence type="predicted"/>
<dbReference type="EMBL" id="BGPR01013150">
    <property type="protein sequence ID" value="GBN59469.1"/>
    <property type="molecule type" value="Genomic_DNA"/>
</dbReference>
<accession>A0A4Y2Q7D2</accession>
<name>A0A4Y2Q7D2_ARAVE</name>
<dbReference type="AlphaFoldDB" id="A0A4Y2Q7D2"/>
<evidence type="ECO:0000313" key="1">
    <source>
        <dbReference type="EMBL" id="GBN59469.1"/>
    </source>
</evidence>
<evidence type="ECO:0000313" key="2">
    <source>
        <dbReference type="Proteomes" id="UP000499080"/>
    </source>
</evidence>
<protein>
    <submittedName>
        <fullName evidence="1">Uncharacterized protein</fullName>
    </submittedName>
</protein>
<dbReference type="Proteomes" id="UP000499080">
    <property type="component" value="Unassembled WGS sequence"/>
</dbReference>
<keyword evidence="2" id="KW-1185">Reference proteome</keyword>
<comment type="caution">
    <text evidence="1">The sequence shown here is derived from an EMBL/GenBank/DDBJ whole genome shotgun (WGS) entry which is preliminary data.</text>
</comment>
<organism evidence="1 2">
    <name type="scientific">Araneus ventricosus</name>
    <name type="common">Orbweaver spider</name>
    <name type="synonym">Epeira ventricosa</name>
    <dbReference type="NCBI Taxonomy" id="182803"/>
    <lineage>
        <taxon>Eukaryota</taxon>
        <taxon>Metazoa</taxon>
        <taxon>Ecdysozoa</taxon>
        <taxon>Arthropoda</taxon>
        <taxon>Chelicerata</taxon>
        <taxon>Arachnida</taxon>
        <taxon>Araneae</taxon>
        <taxon>Araneomorphae</taxon>
        <taxon>Entelegynae</taxon>
        <taxon>Araneoidea</taxon>
        <taxon>Araneidae</taxon>
        <taxon>Araneus</taxon>
    </lineage>
</organism>